<evidence type="ECO:0000256" key="1">
    <source>
        <dbReference type="SAM" id="Coils"/>
    </source>
</evidence>
<dbReference type="RefSeq" id="WP_073153758.1">
    <property type="nucleotide sequence ID" value="NZ_FRAG01000114.1"/>
</dbReference>
<dbReference type="AlphaFoldDB" id="A0A1M6TYT7"/>
<evidence type="ECO:0000313" key="3">
    <source>
        <dbReference type="Proteomes" id="UP000184465"/>
    </source>
</evidence>
<keyword evidence="1" id="KW-0175">Coiled coil</keyword>
<dbReference type="Pfam" id="PF14350">
    <property type="entry name" value="Beta_protein"/>
    <property type="match status" value="1"/>
</dbReference>
<dbReference type="STRING" id="1121301.SAMN02745912_03829"/>
<gene>
    <name evidence="2" type="ORF">SAMN02745912_03829</name>
</gene>
<sequence>MRENFYLPILKWKMGEQKAVEELPDILKDRIIPLFEIPPIEWDYENECYKKTIDQHLEKVPKTIKASWGLNRPFFVDMPYLTDETDELTNGLHALEHLHNELIKEGLSAIPTVYCTDDDYILDIVKDVVSKNVSGVCIRIKEKDLLELEELIENLLNKLNINEKDVDLIIDLAYIPPIEYDQNLNNSISIIRAIPDKTNWRSISLCGTSIPESMSDVEKDSLTNIPRLEYKIWKYIFDKAKDSKYIFAPNFGDYCVQNPSLVDMDPRIMKPTPNIRYTIDNDYMIVKGHYIKKKKYTQCNILCKKIINHPKYMGKNFSWGDKYIYECGNNCASTGNGTTWRKVGTNHHISFVIDQLSKMF</sequence>
<reference evidence="2 3" key="1">
    <citation type="submission" date="2016-11" db="EMBL/GenBank/DDBJ databases">
        <authorList>
            <person name="Jaros S."/>
            <person name="Januszkiewicz K."/>
            <person name="Wedrychowicz H."/>
        </authorList>
    </citation>
    <scope>NUCLEOTIDE SEQUENCE [LARGE SCALE GENOMIC DNA]</scope>
    <source>
        <strain evidence="2 3">DSM 15212</strain>
    </source>
</reference>
<organism evidence="2 3">
    <name type="scientific">Paramaledivibacter caminithermalis (strain DSM 15212 / CIP 107654 / DViRD3)</name>
    <name type="common">Clostridium caminithermale</name>
    <dbReference type="NCBI Taxonomy" id="1121301"/>
    <lineage>
        <taxon>Bacteria</taxon>
        <taxon>Bacillati</taxon>
        <taxon>Bacillota</taxon>
        <taxon>Clostridia</taxon>
        <taxon>Peptostreptococcales</taxon>
        <taxon>Caminicellaceae</taxon>
        <taxon>Paramaledivibacter</taxon>
    </lineage>
</organism>
<dbReference type="EMBL" id="FRAG01000114">
    <property type="protein sequence ID" value="SHK62044.1"/>
    <property type="molecule type" value="Genomic_DNA"/>
</dbReference>
<name>A0A1M6TYT7_PARC5</name>
<evidence type="ECO:0000313" key="2">
    <source>
        <dbReference type="EMBL" id="SHK62044.1"/>
    </source>
</evidence>
<feature type="coiled-coil region" evidence="1">
    <location>
        <begin position="138"/>
        <end position="165"/>
    </location>
</feature>
<protein>
    <submittedName>
        <fullName evidence="2">Beta protein</fullName>
    </submittedName>
</protein>
<keyword evidence="3" id="KW-1185">Reference proteome</keyword>
<dbReference type="InterPro" id="IPR025683">
    <property type="entry name" value="Protein_beta"/>
</dbReference>
<accession>A0A1M6TYT7</accession>
<dbReference type="Proteomes" id="UP000184465">
    <property type="component" value="Unassembled WGS sequence"/>
</dbReference>
<proteinExistence type="predicted"/>